<name>A0AAE1A783_9GAST</name>
<proteinExistence type="predicted"/>
<keyword evidence="2" id="KW-0812">Transmembrane</keyword>
<dbReference type="Proteomes" id="UP001283361">
    <property type="component" value="Unassembled WGS sequence"/>
</dbReference>
<organism evidence="3 4">
    <name type="scientific">Elysia crispata</name>
    <name type="common">lettuce slug</name>
    <dbReference type="NCBI Taxonomy" id="231223"/>
    <lineage>
        <taxon>Eukaryota</taxon>
        <taxon>Metazoa</taxon>
        <taxon>Spiralia</taxon>
        <taxon>Lophotrochozoa</taxon>
        <taxon>Mollusca</taxon>
        <taxon>Gastropoda</taxon>
        <taxon>Heterobranchia</taxon>
        <taxon>Euthyneura</taxon>
        <taxon>Panpulmonata</taxon>
        <taxon>Sacoglossa</taxon>
        <taxon>Placobranchoidea</taxon>
        <taxon>Plakobranchidae</taxon>
        <taxon>Elysia</taxon>
    </lineage>
</organism>
<keyword evidence="4" id="KW-1185">Reference proteome</keyword>
<dbReference type="EMBL" id="JAWDGP010002576">
    <property type="protein sequence ID" value="KAK3781911.1"/>
    <property type="molecule type" value="Genomic_DNA"/>
</dbReference>
<keyword evidence="2" id="KW-0472">Membrane</keyword>
<evidence type="ECO:0000313" key="3">
    <source>
        <dbReference type="EMBL" id="KAK3781911.1"/>
    </source>
</evidence>
<dbReference type="AlphaFoldDB" id="A0AAE1A783"/>
<evidence type="ECO:0000256" key="1">
    <source>
        <dbReference type="SAM" id="MobiDB-lite"/>
    </source>
</evidence>
<evidence type="ECO:0000313" key="4">
    <source>
        <dbReference type="Proteomes" id="UP001283361"/>
    </source>
</evidence>
<comment type="caution">
    <text evidence="3">The sequence shown here is derived from an EMBL/GenBank/DDBJ whole genome shotgun (WGS) entry which is preliminary data.</text>
</comment>
<feature type="transmembrane region" description="Helical" evidence="2">
    <location>
        <begin position="180"/>
        <end position="202"/>
    </location>
</feature>
<sequence length="337" mass="37077">MCGFTATKVPGLNLISVQCNGSHLPANARSIQNMVLFHYPTQAGAHPYTIASLSSVDGVVRLENPKILETSIATSSGTGVMMERRRKSDIYVGGRFVMDDAQQTSLSVLLGPSGYGNYKDKENEIVKFECEISYTTKQGRTNITKRFLNVSFAELDNSYHIHPLRSLEGETPKEVLDTPMILLITMAILLFFLFVICVLLIVDRYQGQRRQRQRVLRANRKRGSSCGGEAGCRESTSMGGGAGAEKGEGQGDRPLPAPPSWAYPQVMGVPPKSPYNRLRVGNDGSYHRDDTGYDSDASMHYSRPLDDLGGTTQEKPHLQTFGKHLPPLYATTPSLCK</sequence>
<accession>A0AAE1A783</accession>
<reference evidence="3" key="1">
    <citation type="journal article" date="2023" name="G3 (Bethesda)">
        <title>A reference genome for the long-term kleptoplast-retaining sea slug Elysia crispata morphotype clarki.</title>
        <authorList>
            <person name="Eastman K.E."/>
            <person name="Pendleton A.L."/>
            <person name="Shaikh M.A."/>
            <person name="Suttiyut T."/>
            <person name="Ogas R."/>
            <person name="Tomko P."/>
            <person name="Gavelis G."/>
            <person name="Widhalm J.R."/>
            <person name="Wisecaver J.H."/>
        </authorList>
    </citation>
    <scope>NUCLEOTIDE SEQUENCE</scope>
    <source>
        <strain evidence="3">ECLA1</strain>
    </source>
</reference>
<feature type="region of interest" description="Disordered" evidence="1">
    <location>
        <begin position="211"/>
        <end position="261"/>
    </location>
</feature>
<gene>
    <name evidence="3" type="ORF">RRG08_020599</name>
</gene>
<protein>
    <submittedName>
        <fullName evidence="3">Uncharacterized protein</fullName>
    </submittedName>
</protein>
<feature type="compositionally biased region" description="Basic residues" evidence="1">
    <location>
        <begin position="211"/>
        <end position="223"/>
    </location>
</feature>
<keyword evidence="2" id="KW-1133">Transmembrane helix</keyword>
<feature type="region of interest" description="Disordered" evidence="1">
    <location>
        <begin position="281"/>
        <end position="317"/>
    </location>
</feature>
<evidence type="ECO:0000256" key="2">
    <source>
        <dbReference type="SAM" id="Phobius"/>
    </source>
</evidence>